<comment type="caution">
    <text evidence="1">The sequence shown here is derived from an EMBL/GenBank/DDBJ whole genome shotgun (WGS) entry which is preliminary data.</text>
</comment>
<evidence type="ECO:0000313" key="2">
    <source>
        <dbReference type="Proteomes" id="UP000589085"/>
    </source>
</evidence>
<reference evidence="1 2" key="1">
    <citation type="submission" date="2020-04" db="EMBL/GenBank/DDBJ databases">
        <title>Description of novel Gluconacetobacter.</title>
        <authorList>
            <person name="Sombolestani A."/>
        </authorList>
    </citation>
    <scope>NUCLEOTIDE SEQUENCE [LARGE SCALE GENOMIC DNA]</scope>
    <source>
        <strain evidence="1 2">LMG 19747</strain>
    </source>
</reference>
<organism evidence="1 2">
    <name type="scientific">Gluconacetobacter sacchari</name>
    <dbReference type="NCBI Taxonomy" id="92759"/>
    <lineage>
        <taxon>Bacteria</taxon>
        <taxon>Pseudomonadati</taxon>
        <taxon>Pseudomonadota</taxon>
        <taxon>Alphaproteobacteria</taxon>
        <taxon>Acetobacterales</taxon>
        <taxon>Acetobacteraceae</taxon>
        <taxon>Gluconacetobacter</taxon>
    </lineage>
</organism>
<dbReference type="EMBL" id="JABEQJ010000003">
    <property type="protein sequence ID" value="MBB2159197.1"/>
    <property type="molecule type" value="Genomic_DNA"/>
</dbReference>
<gene>
    <name evidence="1" type="ORF">HLH48_03235</name>
</gene>
<dbReference type="AlphaFoldDB" id="A0A7W4IAE7"/>
<sequence>MMIRATVKKNFVRMLEIFGFSMKKRGAKRPFSVGDMVRVHTGWPRNYDLDFIGRIEDIKVKFGPEDHALPCRERHRFGIKLPYSGLYYFSAVEIAHLH</sequence>
<protein>
    <submittedName>
        <fullName evidence="1">Uncharacterized protein</fullName>
    </submittedName>
</protein>
<evidence type="ECO:0000313" key="1">
    <source>
        <dbReference type="EMBL" id="MBB2159197.1"/>
    </source>
</evidence>
<proteinExistence type="predicted"/>
<dbReference type="RefSeq" id="WP_182996075.1">
    <property type="nucleotide sequence ID" value="NZ_JABEQJ010000003.1"/>
</dbReference>
<accession>A0A7W4IAE7</accession>
<dbReference type="Proteomes" id="UP000589085">
    <property type="component" value="Unassembled WGS sequence"/>
</dbReference>
<name>A0A7W4IAE7_9PROT</name>